<feature type="transmembrane region" description="Helical" evidence="5">
    <location>
        <begin position="274"/>
        <end position="297"/>
    </location>
</feature>
<evidence type="ECO:0000256" key="2">
    <source>
        <dbReference type="ARBA" id="ARBA00022676"/>
    </source>
</evidence>
<evidence type="ECO:0000313" key="7">
    <source>
        <dbReference type="EMBL" id="MBC2959957.1"/>
    </source>
</evidence>
<dbReference type="Pfam" id="PF00535">
    <property type="entry name" value="Glycos_transf_2"/>
    <property type="match status" value="1"/>
</dbReference>
<dbReference type="RefSeq" id="WP_186345217.1">
    <property type="nucleotide sequence ID" value="NZ_BMMR01000003.1"/>
</dbReference>
<keyword evidence="5" id="KW-1133">Transmembrane helix</keyword>
<dbReference type="PANTHER" id="PTHR43630:SF1">
    <property type="entry name" value="POLY-BETA-1,6-N-ACETYL-D-GLUCOSAMINE SYNTHASE"/>
    <property type="match status" value="1"/>
</dbReference>
<gene>
    <name evidence="7" type="ORF">H7344_06585</name>
</gene>
<dbReference type="PANTHER" id="PTHR43630">
    <property type="entry name" value="POLY-BETA-1,6-N-ACETYL-D-GLUCOSAMINE SYNTHASE"/>
    <property type="match status" value="1"/>
</dbReference>
<proteinExistence type="inferred from homology"/>
<evidence type="ECO:0000256" key="1">
    <source>
        <dbReference type="ARBA" id="ARBA00006739"/>
    </source>
</evidence>
<organism evidence="7 8">
    <name type="scientific">Nocardioides deserti</name>
    <dbReference type="NCBI Taxonomy" id="1588644"/>
    <lineage>
        <taxon>Bacteria</taxon>
        <taxon>Bacillati</taxon>
        <taxon>Actinomycetota</taxon>
        <taxon>Actinomycetes</taxon>
        <taxon>Propionibacteriales</taxon>
        <taxon>Nocardioidaceae</taxon>
        <taxon>Nocardioides</taxon>
    </lineage>
</organism>
<comment type="caution">
    <text evidence="7">The sequence shown here is derived from an EMBL/GenBank/DDBJ whole genome shotgun (WGS) entry which is preliminary data.</text>
</comment>
<name>A0ABR6U695_9ACTN</name>
<dbReference type="Gene3D" id="3.90.550.10">
    <property type="entry name" value="Spore Coat Polysaccharide Biosynthesis Protein SpsA, Chain A"/>
    <property type="match status" value="1"/>
</dbReference>
<feature type="transmembrane region" description="Helical" evidence="5">
    <location>
        <begin position="339"/>
        <end position="361"/>
    </location>
</feature>
<dbReference type="InterPro" id="IPR001173">
    <property type="entry name" value="Glyco_trans_2-like"/>
</dbReference>
<feature type="compositionally biased region" description="Basic and acidic residues" evidence="4">
    <location>
        <begin position="7"/>
        <end position="28"/>
    </location>
</feature>
<dbReference type="Proteomes" id="UP000604001">
    <property type="component" value="Unassembled WGS sequence"/>
</dbReference>
<evidence type="ECO:0000256" key="5">
    <source>
        <dbReference type="SAM" id="Phobius"/>
    </source>
</evidence>
<dbReference type="CDD" id="cd06423">
    <property type="entry name" value="CESA_like"/>
    <property type="match status" value="1"/>
</dbReference>
<accession>A0ABR6U695</accession>
<reference evidence="7 8" key="1">
    <citation type="submission" date="2020-08" db="EMBL/GenBank/DDBJ databases">
        <title>novel species in genus Nocardioides.</title>
        <authorList>
            <person name="Zhang G."/>
        </authorList>
    </citation>
    <scope>NUCLEOTIDE SEQUENCE [LARGE SCALE GENOMIC DNA]</scope>
    <source>
        <strain evidence="7 8">SC8A-24</strain>
    </source>
</reference>
<keyword evidence="5" id="KW-0812">Transmembrane</keyword>
<feature type="region of interest" description="Disordered" evidence="4">
    <location>
        <begin position="1"/>
        <end position="38"/>
    </location>
</feature>
<keyword evidence="2" id="KW-0328">Glycosyltransferase</keyword>
<evidence type="ECO:0000256" key="4">
    <source>
        <dbReference type="SAM" id="MobiDB-lite"/>
    </source>
</evidence>
<feature type="transmembrane region" description="Helical" evidence="5">
    <location>
        <begin position="309"/>
        <end position="327"/>
    </location>
</feature>
<evidence type="ECO:0000256" key="3">
    <source>
        <dbReference type="ARBA" id="ARBA00022679"/>
    </source>
</evidence>
<sequence>MTTSVHPDVERDLVDPARSRRDRPEQRPGRHRRERVPADDLTVIIPAYDEVASIADTVRSVLGQSTPPARVVVVDDCSTDGTGEAARAAGAEVIRPEHNTGSKAGAQNLALGLVDTAYTMAIDADTTLAPDAIETLLEPLEADASVAAACGFVVPRHVRSVWERGRYVEYLLSFTFYKPTQDHYGAPLIASGCFSAYRTDVLRDAGGWSERTRAEDMDLTWTFFQRGHRVRFVPEAVCYPIEPHDLDFMTKQLRRWSHGFVQNVRLHWRGILPLPFLSTAVGVAMVDAVVASLVYLLVLPVLAVVVSPWLLAAYVVDVPAILVPVLVAARRRGEVGKALASVPAFLVLRIVNGVFMIRALWSEVVLRKPLLVYEKGH</sequence>
<dbReference type="InterPro" id="IPR029044">
    <property type="entry name" value="Nucleotide-diphossugar_trans"/>
</dbReference>
<feature type="domain" description="Glycosyltransferase 2-like" evidence="6">
    <location>
        <begin position="42"/>
        <end position="204"/>
    </location>
</feature>
<keyword evidence="3" id="KW-0808">Transferase</keyword>
<comment type="similarity">
    <text evidence="1">Belongs to the glycosyltransferase 2 family.</text>
</comment>
<keyword evidence="5" id="KW-0472">Membrane</keyword>
<dbReference type="EMBL" id="JACMYC010000003">
    <property type="protein sequence ID" value="MBC2959957.1"/>
    <property type="molecule type" value="Genomic_DNA"/>
</dbReference>
<protein>
    <submittedName>
        <fullName evidence="7">Glycosyltransferase family 2 protein</fullName>
    </submittedName>
</protein>
<keyword evidence="8" id="KW-1185">Reference proteome</keyword>
<dbReference type="SUPFAM" id="SSF53448">
    <property type="entry name" value="Nucleotide-diphospho-sugar transferases"/>
    <property type="match status" value="1"/>
</dbReference>
<evidence type="ECO:0000313" key="8">
    <source>
        <dbReference type="Proteomes" id="UP000604001"/>
    </source>
</evidence>
<evidence type="ECO:0000259" key="6">
    <source>
        <dbReference type="Pfam" id="PF00535"/>
    </source>
</evidence>